<name>R7S4E7_PUNST</name>
<keyword evidence="4" id="KW-0472">Membrane</keyword>
<dbReference type="ESTHER" id="punst-r7s4e7">
    <property type="family name" value="Fungal_carboxylesterase_lipase"/>
</dbReference>
<dbReference type="AlphaFoldDB" id="R7S4E7"/>
<dbReference type="Gene3D" id="3.40.50.1820">
    <property type="entry name" value="alpha/beta hydrolase"/>
    <property type="match status" value="1"/>
</dbReference>
<dbReference type="eggNOG" id="KOG1962">
    <property type="taxonomic scope" value="Eukaryota"/>
</dbReference>
<dbReference type="InterPro" id="IPR002018">
    <property type="entry name" value="CarbesteraseB"/>
</dbReference>
<dbReference type="GO" id="GO:0052689">
    <property type="term" value="F:carboxylic ester hydrolase activity"/>
    <property type="evidence" value="ECO:0007669"/>
    <property type="project" value="TreeGrafter"/>
</dbReference>
<dbReference type="Pfam" id="PF00135">
    <property type="entry name" value="COesterase"/>
    <property type="match status" value="1"/>
</dbReference>
<dbReference type="OMA" id="ATDWEFY"/>
<dbReference type="PROSITE" id="PS00122">
    <property type="entry name" value="CARBOXYLESTERASE_B_1"/>
    <property type="match status" value="1"/>
</dbReference>
<accession>R7S4E7</accession>
<dbReference type="PANTHER" id="PTHR43918">
    <property type="entry name" value="ACETYLCHOLINESTERASE"/>
    <property type="match status" value="1"/>
</dbReference>
<dbReference type="InterPro" id="IPR029058">
    <property type="entry name" value="AB_hydrolase_fold"/>
</dbReference>
<comment type="similarity">
    <text evidence="1">Belongs to the type-B carboxylesterase/lipase family.</text>
</comment>
<proteinExistence type="inferred from homology"/>
<protein>
    <submittedName>
        <fullName evidence="8">Alpha/beta-hydrolase</fullName>
    </submittedName>
</protein>
<sequence length="727" mass="79013">MLTRLLSTLTLLVGFGVAASPPSVPTVTVKNGTYTGLSLPSFRQELFLGMPYAQQPVPPGLRLRAPLSLNASWTGTRDASAYSPICVGYDVPGAEDDAGFELSEACLTINVVRPEGVEEGSDVPVVVWVYGGGFGNGGSADHRYNGTWIVQRSVEMGQPIIIVSFNYRATAFGFLWSKELAAEGVGNLGLLDQHIALRWVYENIRAFGGDPSKVTVMGESAGSISVSLQLLAYGATSTDLFRAVILESGTPTTWSYRTPEDYQPQFDAIVNATGCAGEADVVACLRAVPLEAYIAATNVTNMPPWGPTVDGSFITGSVTAAIQSGKFIKVPMLLGANLDEGTSFGPSGLNSESDVAVALATRYKHLTNDSISTILGHYPNDPSIGCPYNTGDGVLSTGLQDKRALSIWGDIYMHAGRRLLSETVSSTADVYSYHFAQVPENGTMEIGATHFEEVAYVFSNPLPTQNPLSTRPGDAELAKFMTSYWVSFIHKLDPNQNGVDGAPVWPSYRDAKKNMVFKRQGSYVEDDSYRVEGIAFYTIAFLLLGAEMAMFCIMVAPLPYGIRKRLFHFLAESPLVAKVAYGIKIAFISILVLFVDAVQRMFRITAEAEAAKSNNSAVLQNVQTETNFAARKFYAQRNVYLTGFTLFLSLVLTRTFYIILDLIHAQEEYAKLKNATASQSRDKLANGDQTKQIEDLKAKLAQQAAEYDKLATEYNKVTGAKSDKRKD</sequence>
<gene>
    <name evidence="8" type="ORF">PUNSTDRAFT_146095</name>
</gene>
<feature type="domain" description="BAP29/BAP31 transmembrane" evidence="7">
    <location>
        <begin position="537"/>
        <end position="671"/>
    </location>
</feature>
<dbReference type="InterPro" id="IPR019826">
    <property type="entry name" value="Carboxylesterase_B_AS"/>
</dbReference>
<feature type="transmembrane region" description="Helical" evidence="4">
    <location>
        <begin position="534"/>
        <end position="555"/>
    </location>
</feature>
<keyword evidence="2 8" id="KW-0378">Hydrolase</keyword>
<evidence type="ECO:0000256" key="4">
    <source>
        <dbReference type="SAM" id="Phobius"/>
    </source>
</evidence>
<feature type="coiled-coil region" evidence="3">
    <location>
        <begin position="686"/>
        <end position="713"/>
    </location>
</feature>
<dbReference type="Proteomes" id="UP000054196">
    <property type="component" value="Unassembled WGS sequence"/>
</dbReference>
<dbReference type="OrthoDB" id="435607at2759"/>
<dbReference type="InterPro" id="IPR050654">
    <property type="entry name" value="AChE-related_enzymes"/>
</dbReference>
<keyword evidence="9" id="KW-1185">Reference proteome</keyword>
<dbReference type="HOGENOM" id="CLU_006586_10_6_1"/>
<dbReference type="Pfam" id="PF05529">
    <property type="entry name" value="Bap31"/>
    <property type="match status" value="1"/>
</dbReference>
<dbReference type="EMBL" id="JH687551">
    <property type="protein sequence ID" value="EIN05235.1"/>
    <property type="molecule type" value="Genomic_DNA"/>
</dbReference>
<keyword evidence="3" id="KW-0175">Coiled coil</keyword>
<evidence type="ECO:0000256" key="2">
    <source>
        <dbReference type="ARBA" id="ARBA00022801"/>
    </source>
</evidence>
<evidence type="ECO:0000259" key="6">
    <source>
        <dbReference type="Pfam" id="PF00135"/>
    </source>
</evidence>
<dbReference type="PANTHER" id="PTHR43918:SF4">
    <property type="entry name" value="CARBOXYLIC ESTER HYDROLASE"/>
    <property type="match status" value="1"/>
</dbReference>
<feature type="transmembrane region" description="Helical" evidence="4">
    <location>
        <begin position="639"/>
        <end position="663"/>
    </location>
</feature>
<dbReference type="RefSeq" id="XP_007387638.1">
    <property type="nucleotide sequence ID" value="XM_007387576.1"/>
</dbReference>
<evidence type="ECO:0000313" key="8">
    <source>
        <dbReference type="EMBL" id="EIN05235.1"/>
    </source>
</evidence>
<evidence type="ECO:0000256" key="3">
    <source>
        <dbReference type="SAM" id="Coils"/>
    </source>
</evidence>
<reference evidence="9" key="1">
    <citation type="journal article" date="2012" name="Science">
        <title>The Paleozoic origin of enzymatic lignin decomposition reconstructed from 31 fungal genomes.</title>
        <authorList>
            <person name="Floudas D."/>
            <person name="Binder M."/>
            <person name="Riley R."/>
            <person name="Barry K."/>
            <person name="Blanchette R.A."/>
            <person name="Henrissat B."/>
            <person name="Martinez A.T."/>
            <person name="Otillar R."/>
            <person name="Spatafora J.W."/>
            <person name="Yadav J.S."/>
            <person name="Aerts A."/>
            <person name="Benoit I."/>
            <person name="Boyd A."/>
            <person name="Carlson A."/>
            <person name="Copeland A."/>
            <person name="Coutinho P.M."/>
            <person name="de Vries R.P."/>
            <person name="Ferreira P."/>
            <person name="Findley K."/>
            <person name="Foster B."/>
            <person name="Gaskell J."/>
            <person name="Glotzer D."/>
            <person name="Gorecki P."/>
            <person name="Heitman J."/>
            <person name="Hesse C."/>
            <person name="Hori C."/>
            <person name="Igarashi K."/>
            <person name="Jurgens J.A."/>
            <person name="Kallen N."/>
            <person name="Kersten P."/>
            <person name="Kohler A."/>
            <person name="Kuees U."/>
            <person name="Kumar T.K.A."/>
            <person name="Kuo A."/>
            <person name="LaButti K."/>
            <person name="Larrondo L.F."/>
            <person name="Lindquist E."/>
            <person name="Ling A."/>
            <person name="Lombard V."/>
            <person name="Lucas S."/>
            <person name="Lundell T."/>
            <person name="Martin R."/>
            <person name="McLaughlin D.J."/>
            <person name="Morgenstern I."/>
            <person name="Morin E."/>
            <person name="Murat C."/>
            <person name="Nagy L.G."/>
            <person name="Nolan M."/>
            <person name="Ohm R.A."/>
            <person name="Patyshakuliyeva A."/>
            <person name="Rokas A."/>
            <person name="Ruiz-Duenas F.J."/>
            <person name="Sabat G."/>
            <person name="Salamov A."/>
            <person name="Samejima M."/>
            <person name="Schmutz J."/>
            <person name="Slot J.C."/>
            <person name="St John F."/>
            <person name="Stenlid J."/>
            <person name="Sun H."/>
            <person name="Sun S."/>
            <person name="Syed K."/>
            <person name="Tsang A."/>
            <person name="Wiebenga A."/>
            <person name="Young D."/>
            <person name="Pisabarro A."/>
            <person name="Eastwood D.C."/>
            <person name="Martin F."/>
            <person name="Cullen D."/>
            <person name="Grigoriev I.V."/>
            <person name="Hibbett D.S."/>
        </authorList>
    </citation>
    <scope>NUCLEOTIDE SEQUENCE [LARGE SCALE GENOMIC DNA]</scope>
    <source>
        <strain evidence="9">HHB-11173 SS5</strain>
    </source>
</reference>
<keyword evidence="4" id="KW-1133">Transmembrane helix</keyword>
<keyword evidence="4" id="KW-0812">Transmembrane</keyword>
<keyword evidence="5" id="KW-0732">Signal</keyword>
<evidence type="ECO:0000259" key="7">
    <source>
        <dbReference type="Pfam" id="PF05529"/>
    </source>
</evidence>
<feature type="signal peptide" evidence="5">
    <location>
        <begin position="1"/>
        <end position="18"/>
    </location>
</feature>
<dbReference type="KEGG" id="psq:PUNSTDRAFT_146095"/>
<evidence type="ECO:0000313" key="9">
    <source>
        <dbReference type="Proteomes" id="UP000054196"/>
    </source>
</evidence>
<evidence type="ECO:0000256" key="1">
    <source>
        <dbReference type="ARBA" id="ARBA00005964"/>
    </source>
</evidence>
<dbReference type="eggNOG" id="KOG4389">
    <property type="taxonomic scope" value="Eukaryota"/>
</dbReference>
<organism evidence="8 9">
    <name type="scientific">Punctularia strigosozonata (strain HHB-11173)</name>
    <name type="common">White-rot fungus</name>
    <dbReference type="NCBI Taxonomy" id="741275"/>
    <lineage>
        <taxon>Eukaryota</taxon>
        <taxon>Fungi</taxon>
        <taxon>Dikarya</taxon>
        <taxon>Basidiomycota</taxon>
        <taxon>Agaricomycotina</taxon>
        <taxon>Agaricomycetes</taxon>
        <taxon>Corticiales</taxon>
        <taxon>Punctulariaceae</taxon>
        <taxon>Punctularia</taxon>
    </lineage>
</organism>
<dbReference type="InterPro" id="IPR040463">
    <property type="entry name" value="BAP29/BAP31_N"/>
</dbReference>
<feature type="domain" description="Carboxylesterase type B" evidence="6">
    <location>
        <begin position="25"/>
        <end position="515"/>
    </location>
</feature>
<feature type="chain" id="PRO_5007329023" evidence="5">
    <location>
        <begin position="19"/>
        <end position="727"/>
    </location>
</feature>
<dbReference type="GeneID" id="18881573"/>
<dbReference type="SUPFAM" id="SSF53474">
    <property type="entry name" value="alpha/beta-Hydrolases"/>
    <property type="match status" value="1"/>
</dbReference>
<feature type="transmembrane region" description="Helical" evidence="4">
    <location>
        <begin position="575"/>
        <end position="595"/>
    </location>
</feature>
<evidence type="ECO:0000256" key="5">
    <source>
        <dbReference type="SAM" id="SignalP"/>
    </source>
</evidence>